<sequence>MNDKNAGPRQWVEKVPGTSRRSRLTPVAGTDASPESPILHADTVFDAPGTGAAASGPAAAGPNDARLRADKPPHW</sequence>
<reference evidence="2 3" key="1">
    <citation type="journal article" date="2008" name="Int. J. Syst. Evol. Microbiol.">
        <title>Leifsonia pindariensis sp. nov., isolated from the Pindari glacier of the Indian Himalayas, and emended description of the genus Leifsonia.</title>
        <authorList>
            <person name="Reddy G.S."/>
            <person name="Prabagaran S.R."/>
            <person name="Shivaji S."/>
        </authorList>
    </citation>
    <scope>NUCLEOTIDE SEQUENCE [LARGE SCALE GENOMIC DNA]</scope>
    <source>
        <strain evidence="2 3">PON 10</strain>
    </source>
</reference>
<protein>
    <submittedName>
        <fullName evidence="2">Uncharacterized protein</fullName>
    </submittedName>
</protein>
<keyword evidence="3" id="KW-1185">Reference proteome</keyword>
<evidence type="ECO:0000256" key="1">
    <source>
        <dbReference type="SAM" id="MobiDB-lite"/>
    </source>
</evidence>
<evidence type="ECO:0000313" key="3">
    <source>
        <dbReference type="Proteomes" id="UP000237755"/>
    </source>
</evidence>
<accession>A0ABX5AYN6</accession>
<dbReference type="Proteomes" id="UP000237755">
    <property type="component" value="Unassembled WGS sequence"/>
</dbReference>
<feature type="compositionally biased region" description="Basic and acidic residues" evidence="1">
    <location>
        <begin position="65"/>
        <end position="75"/>
    </location>
</feature>
<proteinExistence type="predicted"/>
<feature type="compositionally biased region" description="Low complexity" evidence="1">
    <location>
        <begin position="47"/>
        <end position="62"/>
    </location>
</feature>
<dbReference type="RefSeq" id="WP_104474573.1">
    <property type="nucleotide sequence ID" value="NZ_MPZN01000009.1"/>
</dbReference>
<organism evidence="2 3">
    <name type="scientific">Microterricola pindariensis</name>
    <dbReference type="NCBI Taxonomy" id="478010"/>
    <lineage>
        <taxon>Bacteria</taxon>
        <taxon>Bacillati</taxon>
        <taxon>Actinomycetota</taxon>
        <taxon>Actinomycetes</taxon>
        <taxon>Micrococcales</taxon>
        <taxon>Microbacteriaceae</taxon>
        <taxon>Microterricola</taxon>
    </lineage>
</organism>
<gene>
    <name evidence="2" type="ORF">GY24_04630</name>
</gene>
<dbReference type="EMBL" id="MPZN01000009">
    <property type="protein sequence ID" value="PPL19751.1"/>
    <property type="molecule type" value="Genomic_DNA"/>
</dbReference>
<feature type="region of interest" description="Disordered" evidence="1">
    <location>
        <begin position="1"/>
        <end position="75"/>
    </location>
</feature>
<name>A0ABX5AYN6_9MICO</name>
<comment type="caution">
    <text evidence="2">The sequence shown here is derived from an EMBL/GenBank/DDBJ whole genome shotgun (WGS) entry which is preliminary data.</text>
</comment>
<evidence type="ECO:0000313" key="2">
    <source>
        <dbReference type="EMBL" id="PPL19751.1"/>
    </source>
</evidence>